<dbReference type="InterPro" id="IPR057326">
    <property type="entry name" value="KR_dom"/>
</dbReference>
<reference evidence="6" key="1">
    <citation type="submission" date="2023-07" db="EMBL/GenBank/DDBJ databases">
        <title>30 novel species of actinomycetes from the DSMZ collection.</title>
        <authorList>
            <person name="Nouioui I."/>
        </authorList>
    </citation>
    <scope>NUCLEOTIDE SEQUENCE [LARGE SCALE GENOMIC DNA]</scope>
    <source>
        <strain evidence="6">DSM 41982</strain>
    </source>
</reference>
<dbReference type="PANTHER" id="PTHR24320">
    <property type="entry name" value="RETINOL DEHYDROGENASE"/>
    <property type="match status" value="1"/>
</dbReference>
<protein>
    <recommendedName>
        <fullName evidence="3">Probable oxidoreductase</fullName>
    </recommendedName>
</protein>
<dbReference type="SUPFAM" id="SSF51735">
    <property type="entry name" value="NAD(P)-binding Rossmann-fold domains"/>
    <property type="match status" value="1"/>
</dbReference>
<dbReference type="Pfam" id="PF00106">
    <property type="entry name" value="adh_short"/>
    <property type="match status" value="1"/>
</dbReference>
<comment type="similarity">
    <text evidence="1">Belongs to the short-chain dehydrogenases/reductases (SDR) family.</text>
</comment>
<dbReference type="EMBL" id="JAVRER010000053">
    <property type="protein sequence ID" value="MDT0418761.1"/>
    <property type="molecule type" value="Genomic_DNA"/>
</dbReference>
<evidence type="ECO:0000256" key="1">
    <source>
        <dbReference type="ARBA" id="ARBA00006484"/>
    </source>
</evidence>
<feature type="domain" description="Ketoreductase" evidence="4">
    <location>
        <begin position="26"/>
        <end position="181"/>
    </location>
</feature>
<proteinExistence type="inferred from homology"/>
<dbReference type="RefSeq" id="WP_311677556.1">
    <property type="nucleotide sequence ID" value="NZ_JAVRER010000053.1"/>
</dbReference>
<dbReference type="InterPro" id="IPR002347">
    <property type="entry name" value="SDR_fam"/>
</dbReference>
<evidence type="ECO:0000256" key="2">
    <source>
        <dbReference type="ARBA" id="ARBA00023002"/>
    </source>
</evidence>
<sequence length="316" mass="32365">MSLPTTPFDRDSTADDVLAGVDLHGRTALVTGGSSGVGAATAHALARAGARVVLAARGLGTAREVAARITAGTGNEAVTAAPLDLSDPASVRAFVAAWEGPLHMLVNNAGIMALPALDLTPEGWERQFATNHLGHFALATGLRPALAAAGGARVAALSSTGHFASPVVFDDINFAHRPYDPFTAYGQSKTADALFAVEAGKRWAADGITAHAVMPGGIKSPLQRHAFGDDMDARARAVYEAYPWRSAEQGAATSVLAVASPLLDGVTGAYLQNCQEAPVLDPARAAGEPEPFGVAAWARDAEAAGRLWELSAAGVS</sequence>
<dbReference type="GO" id="GO:0016491">
    <property type="term" value="F:oxidoreductase activity"/>
    <property type="evidence" value="ECO:0007669"/>
    <property type="project" value="UniProtKB-KW"/>
</dbReference>
<keyword evidence="2" id="KW-0560">Oxidoreductase</keyword>
<accession>A0ABD5EBE0</accession>
<dbReference type="PANTHER" id="PTHR24320:SF283">
    <property type="entry name" value="RETINOL DEHYDROGENASE 11"/>
    <property type="match status" value="1"/>
</dbReference>
<dbReference type="Proteomes" id="UP001183607">
    <property type="component" value="Unassembled WGS sequence"/>
</dbReference>
<organism evidence="5 6">
    <name type="scientific">Streptomyces evansiae</name>
    <dbReference type="NCBI Taxonomy" id="3075535"/>
    <lineage>
        <taxon>Bacteria</taxon>
        <taxon>Bacillati</taxon>
        <taxon>Actinomycetota</taxon>
        <taxon>Actinomycetes</taxon>
        <taxon>Kitasatosporales</taxon>
        <taxon>Streptomycetaceae</taxon>
        <taxon>Streptomyces</taxon>
    </lineage>
</organism>
<gene>
    <name evidence="5" type="ORF">RM574_25095</name>
</gene>
<evidence type="ECO:0000256" key="3">
    <source>
        <dbReference type="ARBA" id="ARBA00071493"/>
    </source>
</evidence>
<dbReference type="InterPro" id="IPR036291">
    <property type="entry name" value="NAD(P)-bd_dom_sf"/>
</dbReference>
<evidence type="ECO:0000313" key="6">
    <source>
        <dbReference type="Proteomes" id="UP001183607"/>
    </source>
</evidence>
<dbReference type="SMART" id="SM00822">
    <property type="entry name" value="PKS_KR"/>
    <property type="match status" value="1"/>
</dbReference>
<evidence type="ECO:0000259" key="4">
    <source>
        <dbReference type="SMART" id="SM00822"/>
    </source>
</evidence>
<dbReference type="InterPro" id="IPR020904">
    <property type="entry name" value="Sc_DH/Rdtase_CS"/>
</dbReference>
<dbReference type="AlphaFoldDB" id="A0ABD5EBE0"/>
<dbReference type="FunFam" id="3.40.50.720:FF:000594">
    <property type="entry name" value="Short-chain oxidoreductase"/>
    <property type="match status" value="1"/>
</dbReference>
<evidence type="ECO:0000313" key="5">
    <source>
        <dbReference type="EMBL" id="MDT0418761.1"/>
    </source>
</evidence>
<comment type="caution">
    <text evidence="5">The sequence shown here is derived from an EMBL/GenBank/DDBJ whole genome shotgun (WGS) entry which is preliminary data.</text>
</comment>
<dbReference type="Gene3D" id="3.40.50.720">
    <property type="entry name" value="NAD(P)-binding Rossmann-like Domain"/>
    <property type="match status" value="1"/>
</dbReference>
<dbReference type="PRINTS" id="PR00081">
    <property type="entry name" value="GDHRDH"/>
</dbReference>
<dbReference type="PROSITE" id="PS00061">
    <property type="entry name" value="ADH_SHORT"/>
    <property type="match status" value="1"/>
</dbReference>
<name>A0ABD5EBE0_9ACTN</name>